<dbReference type="PROSITE" id="PS00061">
    <property type="entry name" value="ADH_SHORT"/>
    <property type="match status" value="1"/>
</dbReference>
<evidence type="ECO:0000313" key="2">
    <source>
        <dbReference type="EMBL" id="RGE42941.1"/>
    </source>
</evidence>
<dbReference type="EMBL" id="QURR01000021">
    <property type="protein sequence ID" value="RGE42941.1"/>
    <property type="molecule type" value="Genomic_DNA"/>
</dbReference>
<keyword evidence="3" id="KW-1185">Reference proteome</keyword>
<accession>A0A373FFM8</accession>
<reference evidence="2 3" key="1">
    <citation type="submission" date="2018-08" db="EMBL/GenBank/DDBJ databases">
        <title>Comamonas testosteroni strain SWCO2.</title>
        <authorList>
            <person name="Jiang N."/>
            <person name="Zhang X.Z."/>
        </authorList>
    </citation>
    <scope>NUCLEOTIDE SEQUENCE [LARGE SCALE GENOMIC DNA]</scope>
    <source>
        <strain evidence="2 3">SWCO2</strain>
    </source>
</reference>
<comment type="similarity">
    <text evidence="1">Belongs to the short-chain dehydrogenases/reductases (SDR) family.</text>
</comment>
<dbReference type="Gene3D" id="3.40.50.720">
    <property type="entry name" value="NAD(P)-binding Rossmann-like Domain"/>
    <property type="match status" value="1"/>
</dbReference>
<proteinExistence type="inferred from homology"/>
<dbReference type="PRINTS" id="PR00080">
    <property type="entry name" value="SDRFAMILY"/>
</dbReference>
<protein>
    <submittedName>
        <fullName evidence="2">SDR family oxidoreductase</fullName>
    </submittedName>
</protein>
<dbReference type="AlphaFoldDB" id="A0A373FFM8"/>
<dbReference type="InterPro" id="IPR002347">
    <property type="entry name" value="SDR_fam"/>
</dbReference>
<dbReference type="GO" id="GO:0032787">
    <property type="term" value="P:monocarboxylic acid metabolic process"/>
    <property type="evidence" value="ECO:0007669"/>
    <property type="project" value="UniProtKB-ARBA"/>
</dbReference>
<evidence type="ECO:0000256" key="1">
    <source>
        <dbReference type="ARBA" id="ARBA00006484"/>
    </source>
</evidence>
<dbReference type="SUPFAM" id="SSF51735">
    <property type="entry name" value="NAD(P)-binding Rossmann-fold domains"/>
    <property type="match status" value="1"/>
</dbReference>
<sequence>MNRLQGRTALITGAAAGIGKGVARRFAAEGASLWLADINIAAGEAAAEEIRSEFGVNVSFAPADVSQHAAVQAMVDAAHTRFGHVDILVNNAWGRRPGSQPGFAKVETLTDMDADWAWRIGTQSALWAMQAVFPGMKERGWGRVINMCSLNGVNAHPYSVDYNMAKEALRTLTRSAAREWAAYGICCNAICPGAATEAYKKFADAQPENAADMLRLNPMGYMGDPERDIGGAALFLASDDCRYVTGNTLFVDGGSHINGVPWLPKQKT</sequence>
<dbReference type="FunFam" id="3.40.50.720:FF:000084">
    <property type="entry name" value="Short-chain dehydrogenase reductase"/>
    <property type="match status" value="1"/>
</dbReference>
<dbReference type="InterPro" id="IPR050259">
    <property type="entry name" value="SDR"/>
</dbReference>
<dbReference type="PANTHER" id="PTHR42879">
    <property type="entry name" value="3-OXOACYL-(ACYL-CARRIER-PROTEIN) REDUCTASE"/>
    <property type="match status" value="1"/>
</dbReference>
<evidence type="ECO:0000313" key="3">
    <source>
        <dbReference type="Proteomes" id="UP000261948"/>
    </source>
</evidence>
<organism evidence="2 3">
    <name type="scientific">Comamonas testosteroni</name>
    <name type="common">Pseudomonas testosteroni</name>
    <dbReference type="NCBI Taxonomy" id="285"/>
    <lineage>
        <taxon>Bacteria</taxon>
        <taxon>Pseudomonadati</taxon>
        <taxon>Pseudomonadota</taxon>
        <taxon>Betaproteobacteria</taxon>
        <taxon>Burkholderiales</taxon>
        <taxon>Comamonadaceae</taxon>
        <taxon>Comamonas</taxon>
    </lineage>
</organism>
<dbReference type="PRINTS" id="PR00081">
    <property type="entry name" value="GDHRDH"/>
</dbReference>
<dbReference type="Proteomes" id="UP000261948">
    <property type="component" value="Unassembled WGS sequence"/>
</dbReference>
<dbReference type="PANTHER" id="PTHR42879:SF2">
    <property type="entry name" value="3-OXOACYL-[ACYL-CARRIER-PROTEIN] REDUCTASE FABG"/>
    <property type="match status" value="1"/>
</dbReference>
<dbReference type="Pfam" id="PF13561">
    <property type="entry name" value="adh_short_C2"/>
    <property type="match status" value="1"/>
</dbReference>
<dbReference type="InterPro" id="IPR020904">
    <property type="entry name" value="Sc_DH/Rdtase_CS"/>
</dbReference>
<comment type="caution">
    <text evidence="2">The sequence shown here is derived from an EMBL/GenBank/DDBJ whole genome shotgun (WGS) entry which is preliminary data.</text>
</comment>
<name>A0A373FFM8_COMTE</name>
<dbReference type="OrthoDB" id="9806974at2"/>
<dbReference type="InterPro" id="IPR036291">
    <property type="entry name" value="NAD(P)-bd_dom_sf"/>
</dbReference>
<gene>
    <name evidence="2" type="ORF">DZC30_15925</name>
</gene>
<dbReference type="CDD" id="cd05233">
    <property type="entry name" value="SDR_c"/>
    <property type="match status" value="1"/>
</dbReference>